<dbReference type="PANTHER" id="PTHR46670">
    <property type="entry name" value="ENDO/EXONUCLEASE/PHOSPHATASE DOMAIN-CONTAINING PROTEIN"/>
    <property type="match status" value="1"/>
</dbReference>
<organism evidence="1 2">
    <name type="scientific">Porites evermanni</name>
    <dbReference type="NCBI Taxonomy" id="104178"/>
    <lineage>
        <taxon>Eukaryota</taxon>
        <taxon>Metazoa</taxon>
        <taxon>Cnidaria</taxon>
        <taxon>Anthozoa</taxon>
        <taxon>Hexacorallia</taxon>
        <taxon>Scleractinia</taxon>
        <taxon>Fungiina</taxon>
        <taxon>Poritidae</taxon>
        <taxon>Porites</taxon>
    </lineage>
</organism>
<comment type="caution">
    <text evidence="1">The sequence shown here is derived from an EMBL/GenBank/DDBJ whole genome shotgun (WGS) entry which is preliminary data.</text>
</comment>
<gene>
    <name evidence="1" type="ORF">PEVE_00017217</name>
</gene>
<name>A0ABN8S894_9CNID</name>
<protein>
    <submittedName>
        <fullName evidence="1">Uncharacterized protein</fullName>
    </submittedName>
</protein>
<dbReference type="PANTHER" id="PTHR46670:SF3">
    <property type="entry name" value="ENDONUCLEASE_EXONUCLEASE_PHOSPHATASE DOMAIN-CONTAINING PROTEIN"/>
    <property type="match status" value="1"/>
</dbReference>
<reference evidence="1 2" key="1">
    <citation type="submission" date="2022-05" db="EMBL/GenBank/DDBJ databases">
        <authorList>
            <consortium name="Genoscope - CEA"/>
            <person name="William W."/>
        </authorList>
    </citation>
    <scope>NUCLEOTIDE SEQUENCE [LARGE SCALE GENOMIC DNA]</scope>
</reference>
<proteinExistence type="predicted"/>
<evidence type="ECO:0000313" key="2">
    <source>
        <dbReference type="Proteomes" id="UP001159427"/>
    </source>
</evidence>
<dbReference type="Proteomes" id="UP001159427">
    <property type="component" value="Unassembled WGS sequence"/>
</dbReference>
<keyword evidence="2" id="KW-1185">Reference proteome</keyword>
<sequence>MLLVMCPEVLVMSGDFILHLDALRDNDTKKFMDLLETFSLSQHVSGPTHLSGHTLDLIITRSSDDIVLASPKTTVSISGHFIIQSPFGFQRPALSCKELTFCEFKNIDIAAFSADIGYSMLCAGAHWENIDAL</sequence>
<evidence type="ECO:0000313" key="1">
    <source>
        <dbReference type="EMBL" id="CAH3186926.1"/>
    </source>
</evidence>
<dbReference type="EMBL" id="CALNXI010002377">
    <property type="protein sequence ID" value="CAH3186926.1"/>
    <property type="molecule type" value="Genomic_DNA"/>
</dbReference>
<accession>A0ABN8S894</accession>